<name>A0ACC1R4G0_9HYPO</name>
<sequence>MSNQYPYHAIMAANYEQAQECLQCKIHQKNARDDQACTSIEQLHCQLQQERAYNVWLQAQLQQNCAIGLGLQVQLQQQCAISDGLQVQLQQQCAISDGLLGLLADETKKNRKTQMKQTTARESLKAEKTVGVVDLRPLRDVVPAAIVDEGLGGG</sequence>
<dbReference type="EMBL" id="JANAKD010000055">
    <property type="protein sequence ID" value="KAJ3498361.1"/>
    <property type="molecule type" value="Genomic_DNA"/>
</dbReference>
<reference evidence="1" key="1">
    <citation type="submission" date="2022-07" db="EMBL/GenBank/DDBJ databases">
        <title>Genome Sequence of Lecanicillium saksenae.</title>
        <authorList>
            <person name="Buettner E."/>
        </authorList>
    </citation>
    <scope>NUCLEOTIDE SEQUENCE</scope>
    <source>
        <strain evidence="1">VT-O1</strain>
    </source>
</reference>
<keyword evidence="2" id="KW-1185">Reference proteome</keyword>
<proteinExistence type="predicted"/>
<comment type="caution">
    <text evidence="1">The sequence shown here is derived from an EMBL/GenBank/DDBJ whole genome shotgun (WGS) entry which is preliminary data.</text>
</comment>
<organism evidence="1 2">
    <name type="scientific">Lecanicillium saksenae</name>
    <dbReference type="NCBI Taxonomy" id="468837"/>
    <lineage>
        <taxon>Eukaryota</taxon>
        <taxon>Fungi</taxon>
        <taxon>Dikarya</taxon>
        <taxon>Ascomycota</taxon>
        <taxon>Pezizomycotina</taxon>
        <taxon>Sordariomycetes</taxon>
        <taxon>Hypocreomycetidae</taxon>
        <taxon>Hypocreales</taxon>
        <taxon>Cordycipitaceae</taxon>
        <taxon>Lecanicillium</taxon>
    </lineage>
</organism>
<protein>
    <submittedName>
        <fullName evidence="1">Uncharacterized protein</fullName>
    </submittedName>
</protein>
<dbReference type="Proteomes" id="UP001148737">
    <property type="component" value="Unassembled WGS sequence"/>
</dbReference>
<evidence type="ECO:0000313" key="1">
    <source>
        <dbReference type="EMBL" id="KAJ3498361.1"/>
    </source>
</evidence>
<accession>A0ACC1R4G0</accession>
<evidence type="ECO:0000313" key="2">
    <source>
        <dbReference type="Proteomes" id="UP001148737"/>
    </source>
</evidence>
<gene>
    <name evidence="1" type="ORF">NLG97_g1193</name>
</gene>